<organism evidence="1 2">
    <name type="scientific">Paucilactobacillus vaccinostercus DSM 20634</name>
    <dbReference type="NCBI Taxonomy" id="1423813"/>
    <lineage>
        <taxon>Bacteria</taxon>
        <taxon>Bacillati</taxon>
        <taxon>Bacillota</taxon>
        <taxon>Bacilli</taxon>
        <taxon>Lactobacillales</taxon>
        <taxon>Lactobacillaceae</taxon>
        <taxon>Paucilactobacillus</taxon>
    </lineage>
</organism>
<evidence type="ECO:0000313" key="2">
    <source>
        <dbReference type="Proteomes" id="UP000051733"/>
    </source>
</evidence>
<protein>
    <recommendedName>
        <fullName evidence="3">SAM-dependent methyltransferase</fullName>
    </recommendedName>
</protein>
<reference evidence="1 2" key="1">
    <citation type="journal article" date="2015" name="Genome Announc.">
        <title>Expanding the biotechnology potential of lactobacilli through comparative genomics of 213 strains and associated genera.</title>
        <authorList>
            <person name="Sun Z."/>
            <person name="Harris H.M."/>
            <person name="McCann A."/>
            <person name="Guo C."/>
            <person name="Argimon S."/>
            <person name="Zhang W."/>
            <person name="Yang X."/>
            <person name="Jeffery I.B."/>
            <person name="Cooney J.C."/>
            <person name="Kagawa T.F."/>
            <person name="Liu W."/>
            <person name="Song Y."/>
            <person name="Salvetti E."/>
            <person name="Wrobel A."/>
            <person name="Rasinkangas P."/>
            <person name="Parkhill J."/>
            <person name="Rea M.C."/>
            <person name="O'Sullivan O."/>
            <person name="Ritari J."/>
            <person name="Douillard F.P."/>
            <person name="Paul Ross R."/>
            <person name="Yang R."/>
            <person name="Briner A.E."/>
            <person name="Felis G.E."/>
            <person name="de Vos W.M."/>
            <person name="Barrangou R."/>
            <person name="Klaenhammer T.R."/>
            <person name="Caufield P.W."/>
            <person name="Cui Y."/>
            <person name="Zhang H."/>
            <person name="O'Toole P.W."/>
        </authorList>
    </citation>
    <scope>NUCLEOTIDE SEQUENCE [LARGE SCALE GENOMIC DNA]</scope>
    <source>
        <strain evidence="1 2">DSM 20634</strain>
    </source>
</reference>
<comment type="caution">
    <text evidence="1">The sequence shown here is derived from an EMBL/GenBank/DDBJ whole genome shotgun (WGS) entry which is preliminary data.</text>
</comment>
<dbReference type="STRING" id="1423813.FC26_GL001726"/>
<keyword evidence="2" id="KW-1185">Reference proteome</keyword>
<name>A0A0R2A3S7_9LACO</name>
<dbReference type="RefSeq" id="WP_057778979.1">
    <property type="nucleotide sequence ID" value="NZ_AYYY01000025.1"/>
</dbReference>
<accession>A0A0R2A3S7</accession>
<sequence>MNPKQRKKLKKMIKTRQKAQPSGYIQQLTTYATLFDDFPSVKYLINNVIESDRLLKNGLLPQPLPKLLLPDDIQDTIFQFVNHKYPAGDPQGDQLWNQYTAALPEVDRLLRNYREYLETTYGMWAYISAPVISDLAHYINHAPVLEVMAGNGYISKGLRNLSQTQTIYTTDSQSWTAENETGKHPVTTIEPLDALAALRKYGDQVQFVIMSWAPDKQTTDWELLQMIRADYPDITLITLGEQNGATNSHEFWENAQFIDPEATQRLNRNFAPFDLVNEHLFLVK</sequence>
<dbReference type="AlphaFoldDB" id="A0A0R2A3S7"/>
<dbReference type="OrthoDB" id="2248737at2"/>
<proteinExistence type="predicted"/>
<evidence type="ECO:0000313" key="1">
    <source>
        <dbReference type="EMBL" id="KRM61648.1"/>
    </source>
</evidence>
<gene>
    <name evidence="1" type="ORF">FC26_GL001726</name>
</gene>
<evidence type="ECO:0008006" key="3">
    <source>
        <dbReference type="Google" id="ProtNLM"/>
    </source>
</evidence>
<dbReference type="PATRIC" id="fig|1423813.3.peg.1753"/>
<dbReference type="Proteomes" id="UP000051733">
    <property type="component" value="Unassembled WGS sequence"/>
</dbReference>
<dbReference type="EMBL" id="AYYY01000025">
    <property type="protein sequence ID" value="KRM61648.1"/>
    <property type="molecule type" value="Genomic_DNA"/>
</dbReference>